<evidence type="ECO:0000256" key="4">
    <source>
        <dbReference type="ARBA" id="ARBA00022438"/>
    </source>
</evidence>
<feature type="active site" evidence="8">
    <location>
        <position position="274"/>
    </location>
</feature>
<comment type="cofactor">
    <cofactor evidence="8">
        <name>Mn(2+)</name>
        <dbReference type="ChEBI" id="CHEBI:29035"/>
    </cofactor>
    <text evidence="8">Binds 2 manganese ions per subunit.</text>
</comment>
<evidence type="ECO:0000256" key="2">
    <source>
        <dbReference type="ARBA" id="ARBA00000967"/>
    </source>
</evidence>
<feature type="binding site" evidence="8">
    <location>
        <position position="344"/>
    </location>
    <ligand>
        <name>Mn(2+)</name>
        <dbReference type="ChEBI" id="CHEBI:29035"/>
        <label>1</label>
    </ligand>
</feature>
<comment type="function">
    <text evidence="8">Presumably involved in the processing and regular turnover of intracellular proteins. Catalyzes the removal of unsubstituted N-terminal amino acids from various peptides.</text>
</comment>
<proteinExistence type="inferred from homology"/>
<dbReference type="NCBIfam" id="NF002074">
    <property type="entry name" value="PRK00913.1-4"/>
    <property type="match status" value="1"/>
</dbReference>
<dbReference type="GO" id="GO:0005737">
    <property type="term" value="C:cytoplasm"/>
    <property type="evidence" value="ECO:0007669"/>
    <property type="project" value="UniProtKB-SubCell"/>
</dbReference>
<dbReference type="Pfam" id="PF00883">
    <property type="entry name" value="Peptidase_M17"/>
    <property type="match status" value="1"/>
</dbReference>
<evidence type="ECO:0000256" key="1">
    <source>
        <dbReference type="ARBA" id="ARBA00000135"/>
    </source>
</evidence>
<evidence type="ECO:0000313" key="10">
    <source>
        <dbReference type="EMBL" id="MDF1585705.1"/>
    </source>
</evidence>
<keyword evidence="8" id="KW-0479">Metal-binding</keyword>
<keyword evidence="7 8" id="KW-0464">Manganese</keyword>
<feature type="binding site" evidence="8">
    <location>
        <position position="346"/>
    </location>
    <ligand>
        <name>Mn(2+)</name>
        <dbReference type="ChEBI" id="CHEBI:29035"/>
        <label>1</label>
    </ligand>
</feature>
<dbReference type="AlphaFoldDB" id="A0AAP3XQU7"/>
<evidence type="ECO:0000313" key="11">
    <source>
        <dbReference type="Proteomes" id="UP001301140"/>
    </source>
</evidence>
<evidence type="ECO:0000256" key="5">
    <source>
        <dbReference type="ARBA" id="ARBA00022670"/>
    </source>
</evidence>
<dbReference type="EC" id="3.4.11.10" evidence="8"/>
<dbReference type="Gene3D" id="3.40.630.10">
    <property type="entry name" value="Zn peptidases"/>
    <property type="match status" value="1"/>
</dbReference>
<dbReference type="InterPro" id="IPR011356">
    <property type="entry name" value="Leucine_aapep/pepB"/>
</dbReference>
<dbReference type="EC" id="3.4.11.1" evidence="8"/>
<feature type="active site" evidence="8">
    <location>
        <position position="348"/>
    </location>
</feature>
<dbReference type="RefSeq" id="WP_327788121.1">
    <property type="nucleotide sequence ID" value="NZ_JARGEQ010000040.1"/>
</dbReference>
<feature type="domain" description="Cytosol aminopeptidase" evidence="9">
    <location>
        <begin position="342"/>
        <end position="349"/>
    </location>
</feature>
<keyword evidence="5 8" id="KW-0645">Protease</keyword>
<dbReference type="NCBIfam" id="NF002073">
    <property type="entry name" value="PRK00913.1-2"/>
    <property type="match status" value="1"/>
</dbReference>
<comment type="subcellular location">
    <subcellularLocation>
        <location evidence="8">Cytoplasm</location>
    </subcellularLocation>
</comment>
<dbReference type="Proteomes" id="UP001301140">
    <property type="component" value="Unassembled WGS sequence"/>
</dbReference>
<keyword evidence="4 8" id="KW-0031">Aminopeptidase</keyword>
<dbReference type="InterPro" id="IPR000819">
    <property type="entry name" value="Peptidase_M17_C"/>
</dbReference>
<dbReference type="HAMAP" id="MF_00181">
    <property type="entry name" value="Cytosol_peptidase_M17"/>
    <property type="match status" value="1"/>
</dbReference>
<comment type="similarity">
    <text evidence="3 8">Belongs to the peptidase M17 family.</text>
</comment>
<reference evidence="10 11" key="1">
    <citation type="submission" date="2023-03" db="EMBL/GenBank/DDBJ databases">
        <title>YIM 152171 draft genome.</title>
        <authorList>
            <person name="Yang Z."/>
        </authorList>
    </citation>
    <scope>NUCLEOTIDE SEQUENCE [LARGE SCALE GENOMIC DNA]</scope>
    <source>
        <strain evidence="10 11">YIM 152171</strain>
    </source>
</reference>
<dbReference type="GO" id="GO:0030145">
    <property type="term" value="F:manganese ion binding"/>
    <property type="evidence" value="ECO:0007669"/>
    <property type="project" value="UniProtKB-UniRule"/>
</dbReference>
<dbReference type="NCBIfam" id="NF002075">
    <property type="entry name" value="PRK00913.2-2"/>
    <property type="match status" value="1"/>
</dbReference>
<dbReference type="InterPro" id="IPR008283">
    <property type="entry name" value="Peptidase_M17_N"/>
</dbReference>
<feature type="binding site" evidence="8">
    <location>
        <position position="267"/>
    </location>
    <ligand>
        <name>Mn(2+)</name>
        <dbReference type="ChEBI" id="CHEBI:29035"/>
        <label>2</label>
    </ligand>
</feature>
<protein>
    <recommendedName>
        <fullName evidence="8">Probable cytosol aminopeptidase</fullName>
        <ecNumber evidence="8">3.4.11.1</ecNumber>
    </recommendedName>
    <alternativeName>
        <fullName evidence="8">Leucine aminopeptidase</fullName>
        <shortName evidence="8">LAP</shortName>
        <ecNumber evidence="8">3.4.11.10</ecNumber>
    </alternativeName>
    <alternativeName>
        <fullName evidence="8">Leucyl aminopeptidase</fullName>
    </alternativeName>
</protein>
<feature type="binding site" evidence="8">
    <location>
        <position position="267"/>
    </location>
    <ligand>
        <name>Mn(2+)</name>
        <dbReference type="ChEBI" id="CHEBI:29035"/>
        <label>1</label>
    </ligand>
</feature>
<dbReference type="NCBIfam" id="NF002077">
    <property type="entry name" value="PRK00913.2-4"/>
    <property type="match status" value="1"/>
</dbReference>
<feature type="binding site" evidence="8">
    <location>
        <position position="262"/>
    </location>
    <ligand>
        <name>Mn(2+)</name>
        <dbReference type="ChEBI" id="CHEBI:29035"/>
        <label>2</label>
    </ligand>
</feature>
<evidence type="ECO:0000256" key="8">
    <source>
        <dbReference type="HAMAP-Rule" id="MF_00181"/>
    </source>
</evidence>
<feature type="binding site" evidence="8">
    <location>
        <position position="346"/>
    </location>
    <ligand>
        <name>Mn(2+)</name>
        <dbReference type="ChEBI" id="CHEBI:29035"/>
        <label>2</label>
    </ligand>
</feature>
<dbReference type="Pfam" id="PF02789">
    <property type="entry name" value="Peptidase_M17_N"/>
    <property type="match status" value="1"/>
</dbReference>
<accession>A0AAP3XQU7</accession>
<keyword evidence="6 8" id="KW-0378">Hydrolase</keyword>
<dbReference type="SUPFAM" id="SSF53187">
    <property type="entry name" value="Zn-dependent exopeptidases"/>
    <property type="match status" value="1"/>
</dbReference>
<comment type="catalytic activity">
    <reaction evidence="2 8">
        <text>Release of an N-terminal amino acid, preferentially leucine, but not glutamic or aspartic acids.</text>
        <dbReference type="EC" id="3.4.11.10"/>
    </reaction>
</comment>
<dbReference type="GO" id="GO:0006508">
    <property type="term" value="P:proteolysis"/>
    <property type="evidence" value="ECO:0007669"/>
    <property type="project" value="UniProtKB-KW"/>
</dbReference>
<name>A0AAP3XQU7_9PROT</name>
<comment type="caution">
    <text evidence="10">The sequence shown here is derived from an EMBL/GenBank/DDBJ whole genome shotgun (WGS) entry which is preliminary data.</text>
</comment>
<dbReference type="InterPro" id="IPR023042">
    <property type="entry name" value="Peptidase_M17_leu_NH2_pept"/>
</dbReference>
<dbReference type="InterPro" id="IPR043472">
    <property type="entry name" value="Macro_dom-like"/>
</dbReference>
<dbReference type="PROSITE" id="PS00631">
    <property type="entry name" value="CYTOSOL_AP"/>
    <property type="match status" value="1"/>
</dbReference>
<evidence type="ECO:0000256" key="6">
    <source>
        <dbReference type="ARBA" id="ARBA00022801"/>
    </source>
</evidence>
<sequence>MEIRFASHDLPDEGVAVVLAGPDGQLSAAAARLDDRSGGLVRRALATGGESRRHGQILDLFLPAGLGLERLLVVLAGKPEGLARLDIEELGGKIQHKLHVLKVGQAMVASPAGLDLGVPAEEAVAALALGAALRGYRFTRYHAPEGEDENPGVASLTFLAPAGTDTEAATFTASRAVAEAVARARDLVSEPANVLSPEAFAERCRELEQLGVEVELLDQAKLEELGMRALLGVAQGSVRPPYVVVMRWRGAEAEAPVALVGKGVCFDTGGISLKPAQGMEDMKFDMGGAAAVVGAMAALAGRKAKADVVGVIGLAENMPSGTAQRPGDVVRAMSGKTIEVINTDAEGRLLLADVLWYTKERFKPCAMIDLATLTGAIIVALGHEQAGLFATDDELAARLQAAGEAVGEPLWRMPLGKSYDKHIKSAIADIKNVGRAREAGATAGAVFLQHFVGDVPWAHLDIAGVAWTSRDQALAGKGATGYGARLLDRLIADRYEKAG</sequence>
<dbReference type="PANTHER" id="PTHR11963:SF23">
    <property type="entry name" value="CYTOSOL AMINOPEPTIDASE"/>
    <property type="match status" value="1"/>
</dbReference>
<dbReference type="GO" id="GO:0070006">
    <property type="term" value="F:metalloaminopeptidase activity"/>
    <property type="evidence" value="ECO:0007669"/>
    <property type="project" value="InterPro"/>
</dbReference>
<evidence type="ECO:0000259" key="9">
    <source>
        <dbReference type="PROSITE" id="PS00631"/>
    </source>
</evidence>
<evidence type="ECO:0000256" key="7">
    <source>
        <dbReference type="ARBA" id="ARBA00023211"/>
    </source>
</evidence>
<dbReference type="PRINTS" id="PR00481">
    <property type="entry name" value="LAMNOPPTDASE"/>
</dbReference>
<keyword evidence="8" id="KW-0963">Cytoplasm</keyword>
<dbReference type="EMBL" id="JARGEQ010000040">
    <property type="protein sequence ID" value="MDF1585705.1"/>
    <property type="molecule type" value="Genomic_DNA"/>
</dbReference>
<feature type="binding site" evidence="8">
    <location>
        <position position="285"/>
    </location>
    <ligand>
        <name>Mn(2+)</name>
        <dbReference type="ChEBI" id="CHEBI:29035"/>
        <label>2</label>
    </ligand>
</feature>
<dbReference type="Gene3D" id="3.40.220.10">
    <property type="entry name" value="Leucine Aminopeptidase, subunit E, domain 1"/>
    <property type="match status" value="1"/>
</dbReference>
<keyword evidence="11" id="KW-1185">Reference proteome</keyword>
<dbReference type="CDD" id="cd00433">
    <property type="entry name" value="Peptidase_M17"/>
    <property type="match status" value="1"/>
</dbReference>
<organism evidence="10 11">
    <name type="scientific">Marinimicrococcus flavescens</name>
    <dbReference type="NCBI Taxonomy" id="3031815"/>
    <lineage>
        <taxon>Bacteria</taxon>
        <taxon>Pseudomonadati</taxon>
        <taxon>Pseudomonadota</taxon>
        <taxon>Alphaproteobacteria</taxon>
        <taxon>Geminicoccales</taxon>
        <taxon>Geminicoccaceae</taxon>
        <taxon>Marinimicrococcus</taxon>
    </lineage>
</organism>
<evidence type="ECO:0000256" key="3">
    <source>
        <dbReference type="ARBA" id="ARBA00009528"/>
    </source>
</evidence>
<gene>
    <name evidence="8" type="primary">pepA</name>
    <name evidence="10" type="ORF">PZ740_04810</name>
</gene>
<dbReference type="SUPFAM" id="SSF52949">
    <property type="entry name" value="Macro domain-like"/>
    <property type="match status" value="1"/>
</dbReference>
<dbReference type="PANTHER" id="PTHR11963">
    <property type="entry name" value="LEUCINE AMINOPEPTIDASE-RELATED"/>
    <property type="match status" value="1"/>
</dbReference>
<comment type="catalytic activity">
    <reaction evidence="1 8">
        <text>Release of an N-terminal amino acid, Xaa-|-Yaa-, in which Xaa is preferably Leu, but may be other amino acids including Pro although not Arg or Lys, and Yaa may be Pro. Amino acid amides and methyl esters are also readily hydrolyzed, but rates on arylamides are exceedingly low.</text>
        <dbReference type="EC" id="3.4.11.1"/>
    </reaction>
</comment>